<feature type="region of interest" description="Disordered" evidence="1">
    <location>
        <begin position="67"/>
        <end position="108"/>
    </location>
</feature>
<evidence type="ECO:0000313" key="3">
    <source>
        <dbReference type="Proteomes" id="UP001152803"/>
    </source>
</evidence>
<organism evidence="2 3">
    <name type="scientific">Conger conger</name>
    <name type="common">Conger eel</name>
    <name type="synonym">Muraena conger</name>
    <dbReference type="NCBI Taxonomy" id="82655"/>
    <lineage>
        <taxon>Eukaryota</taxon>
        <taxon>Metazoa</taxon>
        <taxon>Chordata</taxon>
        <taxon>Craniata</taxon>
        <taxon>Vertebrata</taxon>
        <taxon>Euteleostomi</taxon>
        <taxon>Actinopterygii</taxon>
        <taxon>Neopterygii</taxon>
        <taxon>Teleostei</taxon>
        <taxon>Anguilliformes</taxon>
        <taxon>Congridae</taxon>
        <taxon>Conger</taxon>
    </lineage>
</organism>
<protein>
    <submittedName>
        <fullName evidence="2">Uncharacterized protein</fullName>
    </submittedName>
</protein>
<evidence type="ECO:0000256" key="1">
    <source>
        <dbReference type="SAM" id="MobiDB-lite"/>
    </source>
</evidence>
<evidence type="ECO:0000313" key="2">
    <source>
        <dbReference type="EMBL" id="KAJ8274581.1"/>
    </source>
</evidence>
<dbReference type="Proteomes" id="UP001152803">
    <property type="component" value="Unassembled WGS sequence"/>
</dbReference>
<name>A0A9Q1I087_CONCO</name>
<gene>
    <name evidence="2" type="ORF">COCON_G00092060</name>
</gene>
<dbReference type="AlphaFoldDB" id="A0A9Q1I087"/>
<accession>A0A9Q1I087</accession>
<reference evidence="2" key="1">
    <citation type="journal article" date="2023" name="Science">
        <title>Genome structures resolve the early diversification of teleost fishes.</title>
        <authorList>
            <person name="Parey E."/>
            <person name="Louis A."/>
            <person name="Montfort J."/>
            <person name="Bouchez O."/>
            <person name="Roques C."/>
            <person name="Iampietro C."/>
            <person name="Lluch J."/>
            <person name="Castinel A."/>
            <person name="Donnadieu C."/>
            <person name="Desvignes T."/>
            <person name="Floi Bucao C."/>
            <person name="Jouanno E."/>
            <person name="Wen M."/>
            <person name="Mejri S."/>
            <person name="Dirks R."/>
            <person name="Jansen H."/>
            <person name="Henkel C."/>
            <person name="Chen W.J."/>
            <person name="Zahm M."/>
            <person name="Cabau C."/>
            <person name="Klopp C."/>
            <person name="Thompson A.W."/>
            <person name="Robinson-Rechavi M."/>
            <person name="Braasch I."/>
            <person name="Lecointre G."/>
            <person name="Bobe J."/>
            <person name="Postlethwait J.H."/>
            <person name="Berthelot C."/>
            <person name="Roest Crollius H."/>
            <person name="Guiguen Y."/>
        </authorList>
    </citation>
    <scope>NUCLEOTIDE SEQUENCE</scope>
    <source>
        <strain evidence="2">Concon-B</strain>
    </source>
</reference>
<sequence length="133" mass="15085">MRLCVPEREEWLLENDVGYTIYLQNKVEEEEKAGTFKPEGHSKDSLLSFIRYAGGFKEIEDLRQYLSSRQPAPSVSSEERFSMEQGRTEGGAPEPSRDSLQESSQPISSGLQAPKVMMSLIQTTFQAYCLTRL</sequence>
<proteinExistence type="predicted"/>
<feature type="compositionally biased region" description="Polar residues" evidence="1">
    <location>
        <begin position="67"/>
        <end position="76"/>
    </location>
</feature>
<dbReference type="EMBL" id="JAFJMO010000006">
    <property type="protein sequence ID" value="KAJ8274581.1"/>
    <property type="molecule type" value="Genomic_DNA"/>
</dbReference>
<keyword evidence="3" id="KW-1185">Reference proteome</keyword>
<dbReference type="OrthoDB" id="8960663at2759"/>
<comment type="caution">
    <text evidence="2">The sequence shown here is derived from an EMBL/GenBank/DDBJ whole genome shotgun (WGS) entry which is preliminary data.</text>
</comment>